<protein>
    <submittedName>
        <fullName evidence="3">ATP-binding protein</fullName>
    </submittedName>
</protein>
<dbReference type="GO" id="GO:0005524">
    <property type="term" value="F:ATP binding"/>
    <property type="evidence" value="ECO:0007669"/>
    <property type="project" value="UniProtKB-KW"/>
</dbReference>
<accession>A0A063YHM3</accession>
<evidence type="ECO:0000313" key="3">
    <source>
        <dbReference type="EMBL" id="UTO25726.1"/>
    </source>
</evidence>
<name>A0A063YHM3_9BACT</name>
<feature type="domain" description="DUF4143" evidence="2">
    <location>
        <begin position="218"/>
        <end position="378"/>
    </location>
</feature>
<dbReference type="SUPFAM" id="SSF52540">
    <property type="entry name" value="P-loop containing nucleoside triphosphate hydrolases"/>
    <property type="match status" value="1"/>
</dbReference>
<dbReference type="InterPro" id="IPR041682">
    <property type="entry name" value="AAA_14"/>
</dbReference>
<keyword evidence="3" id="KW-0067">ATP-binding</keyword>
<organism evidence="3 4">
    <name type="scientific">Metamycoplasma hyosynoviae</name>
    <dbReference type="NCBI Taxonomy" id="29559"/>
    <lineage>
        <taxon>Bacteria</taxon>
        <taxon>Bacillati</taxon>
        <taxon>Mycoplasmatota</taxon>
        <taxon>Mycoplasmoidales</taxon>
        <taxon>Metamycoplasmataceae</taxon>
        <taxon>Metamycoplasma</taxon>
    </lineage>
</organism>
<dbReference type="OrthoDB" id="9801684at2"/>
<dbReference type="InterPro" id="IPR025420">
    <property type="entry name" value="DUF4143"/>
</dbReference>
<dbReference type="AlphaFoldDB" id="A0A063YHM3"/>
<gene>
    <name evidence="3" type="ORF">NMG93_02515</name>
</gene>
<keyword evidence="3" id="KW-0547">Nucleotide-binding</keyword>
<dbReference type="PANTHER" id="PTHR33295:SF18">
    <property type="entry name" value="AAA+ ATPASE DOMAIN-CONTAINING PROTEIN"/>
    <property type="match status" value="1"/>
</dbReference>
<dbReference type="PANTHER" id="PTHR33295">
    <property type="entry name" value="ATPASE"/>
    <property type="match status" value="1"/>
</dbReference>
<evidence type="ECO:0000259" key="1">
    <source>
        <dbReference type="Pfam" id="PF13173"/>
    </source>
</evidence>
<dbReference type="Proteomes" id="UP001059349">
    <property type="component" value="Chromosome"/>
</dbReference>
<dbReference type="InterPro" id="IPR027417">
    <property type="entry name" value="P-loop_NTPase"/>
</dbReference>
<dbReference type="Pfam" id="PF13635">
    <property type="entry name" value="DUF4143"/>
    <property type="match status" value="1"/>
</dbReference>
<dbReference type="Pfam" id="PF13173">
    <property type="entry name" value="AAA_14"/>
    <property type="match status" value="1"/>
</dbReference>
<dbReference type="GeneID" id="75105350"/>
<sequence length="437" mass="50918">MIERKLYLSKLIALKNNGFPKVITGIRRCGKSYLLKEIYKNYLIENGVSERNIIIVELDDLRNIKYRNPIELDKYIREKCDKSCVNYIFIDEIQLVDPIVNPIYTKGEYIIAKKDNKNIISFVEVVLGLSREKYIDLYVTGSNSKMLSSDIITEFRDKAINITLGPLSFEEFCNFKKNSSSDTVFEYMQYGGMPLAVLKNTNEKKEYLKNLFETTYFKDILEHNNLTKTELLDSLCNIISEWTGNLFNSEKIVNTYKSITKEKIDKDTVKKYIDFFIDSFILKEASRYDIKGKREIGALRKYYFVDNGLRNARLNFAYEDEGQMLENLIYNELIYNGYTVNIGTFGKKEKNEAGKSISKIYEIDFIATKGPKKYYIQVSNDISNPEIKARELKPFLAHKDHIQKILVINKTLEETTDNNGFTIIGVSDFLLKFIKWN</sequence>
<reference evidence="3" key="1">
    <citation type="submission" date="2022-07" db="EMBL/GenBank/DDBJ databases">
        <title>Complete genome of Mycoplasma hyosynoviae B1.</title>
        <authorList>
            <person name="Spergser J."/>
        </authorList>
    </citation>
    <scope>NUCLEOTIDE SEQUENCE</scope>
    <source>
        <strain evidence="3">B1</strain>
    </source>
</reference>
<proteinExistence type="predicted"/>
<dbReference type="RefSeq" id="WP_036441490.1">
    <property type="nucleotide sequence ID" value="NZ_CP101127.1"/>
</dbReference>
<evidence type="ECO:0000259" key="2">
    <source>
        <dbReference type="Pfam" id="PF13635"/>
    </source>
</evidence>
<feature type="domain" description="AAA" evidence="1">
    <location>
        <begin position="20"/>
        <end position="173"/>
    </location>
</feature>
<dbReference type="EMBL" id="CP101127">
    <property type="protein sequence ID" value="UTO25726.1"/>
    <property type="molecule type" value="Genomic_DNA"/>
</dbReference>
<evidence type="ECO:0000313" key="4">
    <source>
        <dbReference type="Proteomes" id="UP001059349"/>
    </source>
</evidence>